<dbReference type="SUPFAM" id="SSF52540">
    <property type="entry name" value="P-loop containing nucleoside triphosphate hydrolases"/>
    <property type="match status" value="1"/>
</dbReference>
<evidence type="ECO:0000256" key="3">
    <source>
        <dbReference type="ARBA" id="ARBA00022840"/>
    </source>
</evidence>
<name>A0ABX0UZE5_9HYPH</name>
<keyword evidence="6" id="KW-1185">Reference proteome</keyword>
<evidence type="ECO:0000313" key="5">
    <source>
        <dbReference type="EMBL" id="NIJ57234.1"/>
    </source>
</evidence>
<dbReference type="Gene3D" id="3.40.50.300">
    <property type="entry name" value="P-loop containing nucleotide triphosphate hydrolases"/>
    <property type="match status" value="1"/>
</dbReference>
<comment type="similarity">
    <text evidence="1">Belongs to the PhoH family.</text>
</comment>
<dbReference type="InterPro" id="IPR003714">
    <property type="entry name" value="PhoH"/>
</dbReference>
<dbReference type="InterPro" id="IPR051451">
    <property type="entry name" value="PhoH2-like"/>
</dbReference>
<dbReference type="EMBL" id="JAASQI010000002">
    <property type="protein sequence ID" value="NIJ57234.1"/>
    <property type="molecule type" value="Genomic_DNA"/>
</dbReference>
<evidence type="ECO:0000259" key="4">
    <source>
        <dbReference type="Pfam" id="PF02562"/>
    </source>
</evidence>
<evidence type="ECO:0000256" key="1">
    <source>
        <dbReference type="ARBA" id="ARBA00010393"/>
    </source>
</evidence>
<reference evidence="5 6" key="1">
    <citation type="submission" date="2020-03" db="EMBL/GenBank/DDBJ databases">
        <title>Genomic Encyclopedia of Type Strains, Phase IV (KMG-IV): sequencing the most valuable type-strain genomes for metagenomic binning, comparative biology and taxonomic classification.</title>
        <authorList>
            <person name="Goeker M."/>
        </authorList>
    </citation>
    <scope>NUCLEOTIDE SEQUENCE [LARGE SCALE GENOMIC DNA]</scope>
    <source>
        <strain evidence="5 6">DSM 103870</strain>
    </source>
</reference>
<comment type="caution">
    <text evidence="5">The sequence shown here is derived from an EMBL/GenBank/DDBJ whole genome shotgun (WGS) entry which is preliminary data.</text>
</comment>
<dbReference type="RefSeq" id="WP_166949552.1">
    <property type="nucleotide sequence ID" value="NZ_JAASQI010000002.1"/>
</dbReference>
<feature type="domain" description="PhoH-like protein" evidence="4">
    <location>
        <begin position="2"/>
        <end position="202"/>
    </location>
</feature>
<protein>
    <submittedName>
        <fullName evidence="5">Phosphate starvation-inducible PhoH-like protein</fullName>
    </submittedName>
</protein>
<keyword evidence="2" id="KW-0547">Nucleotide-binding</keyword>
<evidence type="ECO:0000313" key="6">
    <source>
        <dbReference type="Proteomes" id="UP001429580"/>
    </source>
</evidence>
<dbReference type="PANTHER" id="PTHR30473">
    <property type="entry name" value="PROTEIN PHOH"/>
    <property type="match status" value="1"/>
</dbReference>
<evidence type="ECO:0000256" key="2">
    <source>
        <dbReference type="ARBA" id="ARBA00022741"/>
    </source>
</evidence>
<dbReference type="InterPro" id="IPR027417">
    <property type="entry name" value="P-loop_NTPase"/>
</dbReference>
<dbReference type="PANTHER" id="PTHR30473:SF3">
    <property type="entry name" value="PROTEIN PHOH"/>
    <property type="match status" value="1"/>
</dbReference>
<sequence>MAPRTQAQSRYRAAIAASDITFGIGPAGTGKSYVAVSDAADALKRGDIERIVITRPITTVGNSLGYFPGGVDEKIAPYIAPIREILDESFGVSFVTSLIKSGKIVAAPVELMRGATFRNAWVIVDEAQNLTFHQLKTILTRAGEGAKTIIDGDPGQIDVPAWKSGLMEAVDRLMGVDGVRIVHFDRSDIVRSSLVRRVLAALDGP</sequence>
<organism evidence="5 6">
    <name type="scientific">Pseudochelatococcus lubricantis</name>
    <dbReference type="NCBI Taxonomy" id="1538102"/>
    <lineage>
        <taxon>Bacteria</taxon>
        <taxon>Pseudomonadati</taxon>
        <taxon>Pseudomonadota</taxon>
        <taxon>Alphaproteobacteria</taxon>
        <taxon>Hyphomicrobiales</taxon>
        <taxon>Chelatococcaceae</taxon>
        <taxon>Pseudochelatococcus</taxon>
    </lineage>
</organism>
<dbReference type="Pfam" id="PF02562">
    <property type="entry name" value="PhoH"/>
    <property type="match status" value="1"/>
</dbReference>
<gene>
    <name evidence="5" type="ORF">FHS82_001060</name>
</gene>
<dbReference type="Proteomes" id="UP001429580">
    <property type="component" value="Unassembled WGS sequence"/>
</dbReference>
<proteinExistence type="inferred from homology"/>
<accession>A0ABX0UZE5</accession>
<keyword evidence="3" id="KW-0067">ATP-binding</keyword>